<evidence type="ECO:0000313" key="3">
    <source>
        <dbReference type="Proteomes" id="UP000007803"/>
    </source>
</evidence>
<name>E0UP67_SULAO</name>
<evidence type="ECO:0000256" key="1">
    <source>
        <dbReference type="SAM" id="Phobius"/>
    </source>
</evidence>
<proteinExistence type="predicted"/>
<evidence type="ECO:0008006" key="4">
    <source>
        <dbReference type="Google" id="ProtNLM"/>
    </source>
</evidence>
<keyword evidence="1" id="KW-0812">Transmembrane</keyword>
<reference evidence="3" key="1">
    <citation type="journal article" date="2010" name="Stand. Genomic Sci.">
        <title>Complete genome sequence of Sulfurimonas autotrophica type strain (OK10).</title>
        <authorList>
            <person name="Sikorski J."/>
            <person name="Munk C."/>
            <person name="Lapidus A."/>
            <person name="Djao O."/>
            <person name="Lucas S."/>
            <person name="Glavina Del Rio T."/>
            <person name="Nolan M."/>
            <person name="Tice H."/>
            <person name="Han C."/>
            <person name="Cheng J."/>
            <person name="Tapia R."/>
            <person name="Goodwin L."/>
            <person name="Pitluck S."/>
            <person name="Liolios K."/>
            <person name="Ivanova N."/>
            <person name="Mavromatis K."/>
            <person name="Mikhailova N."/>
            <person name="Pati A."/>
            <person name="Sims D."/>
            <person name="Meincke L."/>
            <person name="Brettin T."/>
            <person name="Detter J."/>
            <person name="Chen A."/>
            <person name="Palaniappan K."/>
            <person name="Land M."/>
            <person name="Hauser L."/>
            <person name="Chang Y."/>
            <person name="Jeffries C."/>
            <person name="Rohde M."/>
            <person name="Lang E."/>
            <person name="Spring S."/>
            <person name="Goker M."/>
            <person name="Woyke T."/>
            <person name="Bristow J."/>
            <person name="Eisen J."/>
            <person name="Markowitz V."/>
            <person name="Hugenholtz P."/>
            <person name="Kyrpides N."/>
            <person name="Klenk H."/>
        </authorList>
    </citation>
    <scope>NUCLEOTIDE SEQUENCE [LARGE SCALE GENOMIC DNA]</scope>
    <source>
        <strain evidence="3">ATCC BAA-671 / DSM 16294 / JCM 11897 / OK10</strain>
    </source>
</reference>
<sequence>MQKIKTASINTLKNLWMITPMLLAVIGLVGLFETYITPQIIHSLFNAHVIHDTVIGTVAGAVSVGQPFLSYIIGGELLKEGVSFYAVTAFILSFVTLGVIQLPLEFSIFGMRFAIIRNILSIIFALIISWVTVYTLNLFHGFFA</sequence>
<accession>E0UP67</accession>
<evidence type="ECO:0000313" key="2">
    <source>
        <dbReference type="EMBL" id="ADN08531.1"/>
    </source>
</evidence>
<keyword evidence="1" id="KW-0472">Membrane</keyword>
<keyword evidence="1" id="KW-1133">Transmembrane helix</keyword>
<dbReference type="AlphaFoldDB" id="E0UP67"/>
<dbReference type="KEGG" id="sua:Saut_0482"/>
<dbReference type="Proteomes" id="UP000007803">
    <property type="component" value="Chromosome"/>
</dbReference>
<protein>
    <recommendedName>
        <fullName evidence="4">Permease</fullName>
    </recommendedName>
</protein>
<feature type="transmembrane region" description="Helical" evidence="1">
    <location>
        <begin position="49"/>
        <end position="72"/>
    </location>
</feature>
<organism evidence="2 3">
    <name type="scientific">Sulfurimonas autotrophica (strain ATCC BAA-671 / DSM 16294 / JCM 11897 / OK10)</name>
    <dbReference type="NCBI Taxonomy" id="563040"/>
    <lineage>
        <taxon>Bacteria</taxon>
        <taxon>Pseudomonadati</taxon>
        <taxon>Campylobacterota</taxon>
        <taxon>Epsilonproteobacteria</taxon>
        <taxon>Campylobacterales</taxon>
        <taxon>Sulfurimonadaceae</taxon>
        <taxon>Sulfurimonas</taxon>
    </lineage>
</organism>
<dbReference type="STRING" id="563040.Saut_0482"/>
<feature type="transmembrane region" description="Helical" evidence="1">
    <location>
        <begin position="15"/>
        <end position="37"/>
    </location>
</feature>
<dbReference type="EMBL" id="CP002205">
    <property type="protein sequence ID" value="ADN08531.1"/>
    <property type="molecule type" value="Genomic_DNA"/>
</dbReference>
<keyword evidence="3" id="KW-1185">Reference proteome</keyword>
<dbReference type="HOGENOM" id="CLU_101297_2_1_7"/>
<feature type="transmembrane region" description="Helical" evidence="1">
    <location>
        <begin position="84"/>
        <end position="104"/>
    </location>
</feature>
<dbReference type="eggNOG" id="COG0701">
    <property type="taxonomic scope" value="Bacteria"/>
</dbReference>
<feature type="transmembrane region" description="Helical" evidence="1">
    <location>
        <begin position="116"/>
        <end position="136"/>
    </location>
</feature>
<gene>
    <name evidence="2" type="ordered locus">Saut_0482</name>
</gene>